<dbReference type="AlphaFoldDB" id="A0AAW0B8F9"/>
<dbReference type="Proteomes" id="UP001362999">
    <property type="component" value="Unassembled WGS sequence"/>
</dbReference>
<evidence type="ECO:0000313" key="2">
    <source>
        <dbReference type="Proteomes" id="UP001362999"/>
    </source>
</evidence>
<protein>
    <submittedName>
        <fullName evidence="1">Uncharacterized protein</fullName>
    </submittedName>
</protein>
<evidence type="ECO:0000313" key="1">
    <source>
        <dbReference type="EMBL" id="KAK7022441.1"/>
    </source>
</evidence>
<comment type="caution">
    <text evidence="1">The sequence shown here is derived from an EMBL/GenBank/DDBJ whole genome shotgun (WGS) entry which is preliminary data.</text>
</comment>
<reference evidence="1 2" key="1">
    <citation type="journal article" date="2024" name="J Genomics">
        <title>Draft genome sequencing and assembly of Favolaschia claudopus CIRM-BRFM 2984 isolated from oak limbs.</title>
        <authorList>
            <person name="Navarro D."/>
            <person name="Drula E."/>
            <person name="Chaduli D."/>
            <person name="Cazenave R."/>
            <person name="Ahrendt S."/>
            <person name="Wang J."/>
            <person name="Lipzen A."/>
            <person name="Daum C."/>
            <person name="Barry K."/>
            <person name="Grigoriev I.V."/>
            <person name="Favel A."/>
            <person name="Rosso M.N."/>
            <person name="Martin F."/>
        </authorList>
    </citation>
    <scope>NUCLEOTIDE SEQUENCE [LARGE SCALE GENOMIC DNA]</scope>
    <source>
        <strain evidence="1 2">CIRM-BRFM 2984</strain>
    </source>
</reference>
<sequence length="412" mass="45715">MSAVGSPVSVVCAKSKSDGRRTEVLISYLKPVRTFHKLATIAQVCQVDSLSVPRLPRVKDDQPVQPERMTFGKRKPFEVVYSPALPRRVDFRSRSVLHVSPNNAPNKRRLLILPHLPAYTTPAITMNYTMYNPFSATPSRSLKRSCDHLAEADERPSKFVKRPVRLRLKTLLRLKKQQERWGSQLAKASAAVDPMPIVIPPIFRRHPSEAFFDVARGEYAYSHLHTVDGQDTDMALADVQSEFQQGEIIYNDAEMVDIEDVQEVEACPHIDELAFALNALNISYGVSDLVCDMESLELSPTFTDKHDVVADNDYQAAEARLASIPIVKASRSKAKDDKENLAPRGGAAASSIGSKKKVAYPSVNFIDFQDRPALQSVTTKAPPVASPPYHYCQYFTTAVSAICGAVAMWTLA</sequence>
<gene>
    <name evidence="1" type="ORF">R3P38DRAFT_3195830</name>
</gene>
<dbReference type="EMBL" id="JAWWNJ010000037">
    <property type="protein sequence ID" value="KAK7022441.1"/>
    <property type="molecule type" value="Genomic_DNA"/>
</dbReference>
<proteinExistence type="predicted"/>
<accession>A0AAW0B8F9</accession>
<keyword evidence="2" id="KW-1185">Reference proteome</keyword>
<organism evidence="1 2">
    <name type="scientific">Favolaschia claudopus</name>
    <dbReference type="NCBI Taxonomy" id="2862362"/>
    <lineage>
        <taxon>Eukaryota</taxon>
        <taxon>Fungi</taxon>
        <taxon>Dikarya</taxon>
        <taxon>Basidiomycota</taxon>
        <taxon>Agaricomycotina</taxon>
        <taxon>Agaricomycetes</taxon>
        <taxon>Agaricomycetidae</taxon>
        <taxon>Agaricales</taxon>
        <taxon>Marasmiineae</taxon>
        <taxon>Mycenaceae</taxon>
        <taxon>Favolaschia</taxon>
    </lineage>
</organism>
<name>A0AAW0B8F9_9AGAR</name>